<gene>
    <name evidence="7" type="ORF">B0I35DRAFT_362394</name>
</gene>
<keyword evidence="3" id="KW-0805">Transcription regulation</keyword>
<evidence type="ECO:0000313" key="7">
    <source>
        <dbReference type="EMBL" id="KAH7305305.1"/>
    </source>
</evidence>
<dbReference type="OrthoDB" id="1274115at2759"/>
<dbReference type="InterPro" id="IPR050815">
    <property type="entry name" value="TF_fung"/>
</dbReference>
<comment type="subcellular location">
    <subcellularLocation>
        <location evidence="1">Nucleus</location>
    </subcellularLocation>
</comment>
<dbReference type="SUPFAM" id="SSF57701">
    <property type="entry name" value="Zn2/Cys6 DNA-binding domain"/>
    <property type="match status" value="1"/>
</dbReference>
<dbReference type="PROSITE" id="PS00463">
    <property type="entry name" value="ZN2_CY6_FUNGAL_1"/>
    <property type="match status" value="1"/>
</dbReference>
<organism evidence="7 8">
    <name type="scientific">Stachybotrys elegans</name>
    <dbReference type="NCBI Taxonomy" id="80388"/>
    <lineage>
        <taxon>Eukaryota</taxon>
        <taxon>Fungi</taxon>
        <taxon>Dikarya</taxon>
        <taxon>Ascomycota</taxon>
        <taxon>Pezizomycotina</taxon>
        <taxon>Sordariomycetes</taxon>
        <taxon>Hypocreomycetidae</taxon>
        <taxon>Hypocreales</taxon>
        <taxon>Stachybotryaceae</taxon>
        <taxon>Stachybotrys</taxon>
    </lineage>
</organism>
<comment type="caution">
    <text evidence="7">The sequence shown here is derived from an EMBL/GenBank/DDBJ whole genome shotgun (WGS) entry which is preliminary data.</text>
</comment>
<proteinExistence type="predicted"/>
<dbReference type="GO" id="GO:0005634">
    <property type="term" value="C:nucleus"/>
    <property type="evidence" value="ECO:0007669"/>
    <property type="project" value="UniProtKB-SubCell"/>
</dbReference>
<dbReference type="EMBL" id="JAGPNK010000019">
    <property type="protein sequence ID" value="KAH7305305.1"/>
    <property type="molecule type" value="Genomic_DNA"/>
</dbReference>
<dbReference type="CDD" id="cd00067">
    <property type="entry name" value="GAL4"/>
    <property type="match status" value="1"/>
</dbReference>
<dbReference type="Pfam" id="PF04082">
    <property type="entry name" value="Fungal_trans"/>
    <property type="match status" value="1"/>
</dbReference>
<evidence type="ECO:0000256" key="3">
    <source>
        <dbReference type="ARBA" id="ARBA00023015"/>
    </source>
</evidence>
<dbReference type="InterPro" id="IPR007219">
    <property type="entry name" value="XnlR_reg_dom"/>
</dbReference>
<dbReference type="GO" id="GO:0003677">
    <property type="term" value="F:DNA binding"/>
    <property type="evidence" value="ECO:0007669"/>
    <property type="project" value="InterPro"/>
</dbReference>
<dbReference type="InterPro" id="IPR001138">
    <property type="entry name" value="Zn2Cys6_DnaBD"/>
</dbReference>
<evidence type="ECO:0000256" key="5">
    <source>
        <dbReference type="ARBA" id="ARBA00023242"/>
    </source>
</evidence>
<name>A0A8K0SIW5_9HYPO</name>
<dbReference type="PROSITE" id="PS50048">
    <property type="entry name" value="ZN2_CY6_FUNGAL_2"/>
    <property type="match status" value="1"/>
</dbReference>
<reference evidence="7" key="1">
    <citation type="journal article" date="2021" name="Nat. Commun.">
        <title>Genetic determinants of endophytism in the Arabidopsis root mycobiome.</title>
        <authorList>
            <person name="Mesny F."/>
            <person name="Miyauchi S."/>
            <person name="Thiergart T."/>
            <person name="Pickel B."/>
            <person name="Atanasova L."/>
            <person name="Karlsson M."/>
            <person name="Huettel B."/>
            <person name="Barry K.W."/>
            <person name="Haridas S."/>
            <person name="Chen C."/>
            <person name="Bauer D."/>
            <person name="Andreopoulos W."/>
            <person name="Pangilinan J."/>
            <person name="LaButti K."/>
            <person name="Riley R."/>
            <person name="Lipzen A."/>
            <person name="Clum A."/>
            <person name="Drula E."/>
            <person name="Henrissat B."/>
            <person name="Kohler A."/>
            <person name="Grigoriev I.V."/>
            <person name="Martin F.M."/>
            <person name="Hacquard S."/>
        </authorList>
    </citation>
    <scope>NUCLEOTIDE SEQUENCE</scope>
    <source>
        <strain evidence="7">MPI-CAGE-CH-0235</strain>
    </source>
</reference>
<dbReference type="GO" id="GO:0006351">
    <property type="term" value="P:DNA-templated transcription"/>
    <property type="evidence" value="ECO:0007669"/>
    <property type="project" value="InterPro"/>
</dbReference>
<dbReference type="GO" id="GO:0008270">
    <property type="term" value="F:zinc ion binding"/>
    <property type="evidence" value="ECO:0007669"/>
    <property type="project" value="InterPro"/>
</dbReference>
<dbReference type="GO" id="GO:0000981">
    <property type="term" value="F:DNA-binding transcription factor activity, RNA polymerase II-specific"/>
    <property type="evidence" value="ECO:0007669"/>
    <property type="project" value="InterPro"/>
</dbReference>
<protein>
    <submittedName>
        <fullName evidence="7">Fungal-specific transcription factor domain-containing protein</fullName>
    </submittedName>
</protein>
<feature type="domain" description="Zn(2)-C6 fungal-type" evidence="6">
    <location>
        <begin position="17"/>
        <end position="47"/>
    </location>
</feature>
<dbReference type="Proteomes" id="UP000813444">
    <property type="component" value="Unassembled WGS sequence"/>
</dbReference>
<keyword evidence="5" id="KW-0539">Nucleus</keyword>
<evidence type="ECO:0000259" key="6">
    <source>
        <dbReference type="PROSITE" id="PS50048"/>
    </source>
</evidence>
<accession>A0A8K0SIW5</accession>
<keyword evidence="8" id="KW-1185">Reference proteome</keyword>
<dbReference type="Gene3D" id="4.10.240.10">
    <property type="entry name" value="Zn(2)-C6 fungal-type DNA-binding domain"/>
    <property type="match status" value="1"/>
</dbReference>
<dbReference type="Pfam" id="PF00172">
    <property type="entry name" value="Zn_clus"/>
    <property type="match status" value="1"/>
</dbReference>
<evidence type="ECO:0000256" key="4">
    <source>
        <dbReference type="ARBA" id="ARBA00023163"/>
    </source>
</evidence>
<dbReference type="InterPro" id="IPR036864">
    <property type="entry name" value="Zn2-C6_fun-type_DNA-bd_sf"/>
</dbReference>
<sequence>MSSRSNSPERYPRFRPSCAACHRMKKKCDRKLPKCSLCQRYQRDCSYSFLPTQETPPSGGTSVLDSSTSSVTNTTDHDFPAVYFLDSALFRRSVCQLPHPAISIDPTVQAFINAGGFERRFISNFFNLIHPWFPFLSRRLFMERVISPLGPVRPENTLLIAAMKLVADPKPDMGPRTAAYKAIKSGLFQAELSGLVDFKIFQALVLLSLYEIGHAILPDAYMTVGYCLRYGSVLGLGRSVQGDSKDTIGDVDQEERRRAWWAILLLDRLVNLGCAERMPFFEDLGTTVLLPADDSVWESTNHSRLQAHRLTDPPNATMGRFCLTAQAALLFGRVFRAIQEPHGASGARPLEEKLLDDTLSTLTNVSLQEGQLRGIGVCSPTTICYSARFLLNDRERHQIEDDDGRSSPEFAPAEFEFTASFNMLQLAQGIVATRKCGDEEVSPFCMDAMYRSGIFYARHHSQTGDQSSLEALHDIEKGFKIMSGRWRSAEYYLSMMNARVVSGIL</sequence>
<dbReference type="PANTHER" id="PTHR47338">
    <property type="entry name" value="ZN(II)2CYS6 TRANSCRIPTION FACTOR (EUROFUNG)-RELATED"/>
    <property type="match status" value="1"/>
</dbReference>
<dbReference type="AlphaFoldDB" id="A0A8K0SIW5"/>
<keyword evidence="2" id="KW-0479">Metal-binding</keyword>
<evidence type="ECO:0000313" key="8">
    <source>
        <dbReference type="Proteomes" id="UP000813444"/>
    </source>
</evidence>
<dbReference type="PANTHER" id="PTHR47338:SF20">
    <property type="entry name" value="ZN(II)2CYS6 TRANSCRIPTION FACTOR (EUROFUNG)"/>
    <property type="match status" value="1"/>
</dbReference>
<dbReference type="SMART" id="SM00066">
    <property type="entry name" value="GAL4"/>
    <property type="match status" value="1"/>
</dbReference>
<keyword evidence="4" id="KW-0804">Transcription</keyword>
<evidence type="ECO:0000256" key="1">
    <source>
        <dbReference type="ARBA" id="ARBA00004123"/>
    </source>
</evidence>
<evidence type="ECO:0000256" key="2">
    <source>
        <dbReference type="ARBA" id="ARBA00022723"/>
    </source>
</evidence>
<dbReference type="CDD" id="cd12148">
    <property type="entry name" value="fungal_TF_MHR"/>
    <property type="match status" value="1"/>
</dbReference>